<proteinExistence type="predicted"/>
<comment type="caution">
    <text evidence="1">The sequence shown here is derived from an EMBL/GenBank/DDBJ whole genome shotgun (WGS) entry which is preliminary data.</text>
</comment>
<protein>
    <submittedName>
        <fullName evidence="1">Uncharacterized protein</fullName>
    </submittedName>
</protein>
<gene>
    <name evidence="1" type="ORF">K1T71_008205</name>
</gene>
<name>A0ACC1CWR8_9NEOP</name>
<sequence length="2149" mass="241164">MVLIFGRGIGILVICFLSCVASLRQFGTPGNSLYVAKDPDKSDGKLTVINRHAESESNSVGRSKREADASVPSPVIHKNTSTWITHLNDSHQQLMVHWVGEGSNVIICLARDSSPRSKGNPSPSALFISYDYGKNFTNKTESFRLGDAPDSGYAQLDKFFNHPKYPEFCVFVDATNKKLYYTSDNGRNIHRSDLTFHPSELTFDEEYPDKYVILDKVDTNRKLYLTLDGGKTFKMIQSYVKTFFWSSGPGFSKIFYMERWKPDGMSTVFSASDPTDLINADVLFEDAKDFQIKGDYMFATKQSKEKNTLHLYISHQRGPFHKAEFQTELDLLKFHIADVTDKRIFVSVMHTEKSANLYVSEIDRNFTQYNFVLSLEQILCYFPDGNWKDSFLEDVTEDSFTDLYRVEGLQGIYIASRVDSKTPVANIGPEHLVSVITFDHGVSWSSIKPPAEDENGRPLNCYVENSCSLHLCQKFSQLYPVTRSASILSSKSAPGIIMATGVVGKSLKGIPGVYLSRDAGITWKRILKDFYFFNYGDHGGVLVAVKYFKARGETRRILYSTNEGIEWNSYQFNAHDLRIYGLMTEPGENTTTFTMFGSSNDQHQWIIITIDLKDAFARNCTPDDYKFWSPSPPNSSISCVLGSRNTFQRRLAHTNCYNGIDYERPYSKENCECTRRDFECDFGFTLYGNECIQNKSVKFDPFAIPPTCRPGQFFERTKGYRKIDSDVCTSSGYVAYAPEIIPCPVGEATEFMLAALRDKIVRINLLDNSTMYPVRDQKNIVAIEFDIKNNCIYWADIELDKIRRQCLNGSSPEIVVGSDLASIEGMALDWISNVLFFVDGIRMKIEAIRTDLTNEGRMRVTILDSKFLAKPRGIAVHPKAGYLFWTDWDRNNPSVSRSNLDGTDVERLFGKPIVQWPNGITLDYMSERIYWVDAMEDYIASSDLNGRYFRRILWNDEKVSHPFAVAVLKDKMYWDDWKAKSIFIADKDTGSNIITINNSLSGLMDLKVFAHYVQHGSNACSYSNTSCDALCLGKPGNKFSCLCPDGFNKTSSGKCVCPNGMEPLANMTCPKKEGTTCSPDQFTCKSGACIPSSSRCDGYNDCGDLSDEIGCLCAPPMIMCDDARCYMPHWHCDGDIDCADMTDEKDCGYHNCSKNQFECGNGHCIEKRWVCDGDNDCKDGSDERNCTIQVKRPHIENCTENGFSCGYNICVPNSWVCDGEDDCPGGTDEKEEQCKHSTCAAYMFRCPSGKCIFKNWVCDGENDCSDVESSDEKNCTHVGHSKLLPDRPRFSNTTCLEWQYKCDNGNCMPDWWRCDGINDCGDYSDEGGCGLVLPETKSSVPEHAMARQKCAKNLFTCAPGVCIPLAWVCDGSEDCAGGEDERSCTVRARTPPPCPEDSAPCTDGNGCVKDNHICDGVKHCADNSDETHCPVTKDMKSTIRCGNGYFQCDNDQCIPQVKVCNKRQDCYDGTDELNCTSSYDESQYQFLSLGVDQSSINESSFLVSCWMPQQKTVQYKFLPSISKVSDGKWSNMSWTNDTVFKFTNLEPFTNYNVTFYINDSKSNKTHASMRYVNTTTGEGVPSPPLHLTVRQLIGSRVEVLWDRPSTPNGIITHYTLYYSPPNPPFVKTIPANDTITQSVNIKGYFTPNKDYKFWVKASNNAYSSNSSEVETLTFDDGGDVDDLANVSMSRPNATTVYLEWHKIRGVEGYSSQVRLPPQYAKREPVTTTKNNVTLTNLPPGVDMLIDIRAYKKSIYGDPFTLPLPKKGEADETLNFTAILLKEKMTSVQLTWSPPTGERYKNHELQYEVHYTNMIHRTNPGEMSNDTRIITKNTTIVINGLHACERYKFTVGLLGGPLASFIEIVTRENAKAPVKNLHCDFDNKAGDLKIMWDANCNVLRNAISYWVVITEETRDETNQYALSSTTAARYEHVLHHVPVGGRYNVCVHADVDGAAVVCVRVRGVCVQPPTGVAAWLSPNGHIMVSWNDLEQPSHKYQVLVSNKELPEDLIHPTDEVTTLEAKSSPLLMMTPTSVSGPLYVSVRAVTEDGYYSDLSEVRTLDMYGAESEGDSVRSALWWGGGAALAVGVLLAAALLHVVIRHRRLARSFLRFTAHTPRYDNRRGQATIGDHDDDDVPPIHGFSDDEPLVIA</sequence>
<reference evidence="1 2" key="1">
    <citation type="journal article" date="2021" name="Front. Genet.">
        <title>Chromosome-Level Genome Assembly Reveals Significant Gene Expansion in the Toll and IMD Signaling Pathways of Dendrolimus kikuchii.</title>
        <authorList>
            <person name="Zhou J."/>
            <person name="Wu P."/>
            <person name="Xiong Z."/>
            <person name="Liu N."/>
            <person name="Zhao N."/>
            <person name="Ji M."/>
            <person name="Qiu Y."/>
            <person name="Yang B."/>
        </authorList>
    </citation>
    <scope>NUCLEOTIDE SEQUENCE [LARGE SCALE GENOMIC DNA]</scope>
    <source>
        <strain evidence="1">Ann1</strain>
    </source>
</reference>
<dbReference type="Proteomes" id="UP000824533">
    <property type="component" value="Linkage Group LG14"/>
</dbReference>
<dbReference type="EMBL" id="CM034400">
    <property type="protein sequence ID" value="KAJ0176031.1"/>
    <property type="molecule type" value="Genomic_DNA"/>
</dbReference>
<accession>A0ACC1CWR8</accession>
<organism evidence="1 2">
    <name type="scientific">Dendrolimus kikuchii</name>
    <dbReference type="NCBI Taxonomy" id="765133"/>
    <lineage>
        <taxon>Eukaryota</taxon>
        <taxon>Metazoa</taxon>
        <taxon>Ecdysozoa</taxon>
        <taxon>Arthropoda</taxon>
        <taxon>Hexapoda</taxon>
        <taxon>Insecta</taxon>
        <taxon>Pterygota</taxon>
        <taxon>Neoptera</taxon>
        <taxon>Endopterygota</taxon>
        <taxon>Lepidoptera</taxon>
        <taxon>Glossata</taxon>
        <taxon>Ditrysia</taxon>
        <taxon>Bombycoidea</taxon>
        <taxon>Lasiocampidae</taxon>
        <taxon>Dendrolimus</taxon>
    </lineage>
</organism>
<evidence type="ECO:0000313" key="2">
    <source>
        <dbReference type="Proteomes" id="UP000824533"/>
    </source>
</evidence>
<evidence type="ECO:0000313" key="1">
    <source>
        <dbReference type="EMBL" id="KAJ0176031.1"/>
    </source>
</evidence>
<keyword evidence="2" id="KW-1185">Reference proteome</keyword>